<dbReference type="AlphaFoldDB" id="A0AAD5RWX2"/>
<evidence type="ECO:0000313" key="1">
    <source>
        <dbReference type="EMBL" id="KAJ2904874.1"/>
    </source>
</evidence>
<gene>
    <name evidence="1" type="ORF">MKZ38_006915</name>
</gene>
<keyword evidence="2" id="KW-1185">Reference proteome</keyword>
<dbReference type="EMBL" id="JAKWBI020000042">
    <property type="protein sequence ID" value="KAJ2904874.1"/>
    <property type="molecule type" value="Genomic_DNA"/>
</dbReference>
<evidence type="ECO:0000313" key="2">
    <source>
        <dbReference type="Proteomes" id="UP001201980"/>
    </source>
</evidence>
<keyword evidence="1" id="KW-0418">Kinase</keyword>
<sequence length="141" mass="15650">MRAPSCLALMNSINTDLPSPPKLGQHRYASLPLIPITHFSGDFEDDEAYYLITEYVEGVGMSDLTEDQKAIVRQELESHLAALKTLLSKKWVGRQEPLFLRTGSYGGRTLTRGHYEPLAMRNSSSAITISPSRTSSSTQPH</sequence>
<name>A0AAD5RWX2_9PEZI</name>
<proteinExistence type="predicted"/>
<keyword evidence="1" id="KW-0808">Transferase</keyword>
<dbReference type="Proteomes" id="UP001201980">
    <property type="component" value="Unassembled WGS sequence"/>
</dbReference>
<protein>
    <submittedName>
        <fullName evidence="1">Kinase-like protein</fullName>
    </submittedName>
</protein>
<dbReference type="GO" id="GO:0016301">
    <property type="term" value="F:kinase activity"/>
    <property type="evidence" value="ECO:0007669"/>
    <property type="project" value="UniProtKB-KW"/>
</dbReference>
<comment type="caution">
    <text evidence="1">The sequence shown here is derived from an EMBL/GenBank/DDBJ whole genome shotgun (WGS) entry which is preliminary data.</text>
</comment>
<accession>A0AAD5RWX2</accession>
<reference evidence="1" key="1">
    <citation type="submission" date="2022-07" db="EMBL/GenBank/DDBJ databases">
        <title>Draft genome sequence of Zalerion maritima ATCC 34329, a (micro)plastics degrading marine fungus.</title>
        <authorList>
            <person name="Paco A."/>
            <person name="Goncalves M.F.M."/>
            <person name="Rocha-Santos T.A.P."/>
            <person name="Alves A."/>
        </authorList>
    </citation>
    <scope>NUCLEOTIDE SEQUENCE</scope>
    <source>
        <strain evidence="1">ATCC 34329</strain>
    </source>
</reference>
<organism evidence="1 2">
    <name type="scientific">Zalerion maritima</name>
    <dbReference type="NCBI Taxonomy" id="339359"/>
    <lineage>
        <taxon>Eukaryota</taxon>
        <taxon>Fungi</taxon>
        <taxon>Dikarya</taxon>
        <taxon>Ascomycota</taxon>
        <taxon>Pezizomycotina</taxon>
        <taxon>Sordariomycetes</taxon>
        <taxon>Lulworthiomycetidae</taxon>
        <taxon>Lulworthiales</taxon>
        <taxon>Lulworthiaceae</taxon>
        <taxon>Zalerion</taxon>
    </lineage>
</organism>